<accession>A0A521AUH3</accession>
<reference evidence="1 2" key="1">
    <citation type="submission" date="2017-05" db="EMBL/GenBank/DDBJ databases">
        <authorList>
            <person name="Varghese N."/>
            <person name="Submissions S."/>
        </authorList>
    </citation>
    <scope>NUCLEOTIDE SEQUENCE [LARGE SCALE GENOMIC DNA]</scope>
    <source>
        <strain evidence="1 2">DSM 29982</strain>
    </source>
</reference>
<gene>
    <name evidence="1" type="ORF">SAMN06265220_101455</name>
</gene>
<dbReference type="Proteomes" id="UP000319267">
    <property type="component" value="Unassembled WGS sequence"/>
</dbReference>
<protein>
    <recommendedName>
        <fullName evidence="3">DNA topoisomerase IV</fullName>
    </recommendedName>
</protein>
<evidence type="ECO:0008006" key="3">
    <source>
        <dbReference type="Google" id="ProtNLM"/>
    </source>
</evidence>
<evidence type="ECO:0000313" key="2">
    <source>
        <dbReference type="Proteomes" id="UP000319267"/>
    </source>
</evidence>
<proteinExistence type="predicted"/>
<dbReference type="EMBL" id="FXTQ01000001">
    <property type="protein sequence ID" value="SMO38459.1"/>
    <property type="molecule type" value="Genomic_DNA"/>
</dbReference>
<sequence length="156" mass="17999">MEAASFCGGPDSYRDTKDIADSRNQLLKNNLIKMKKIVFLFPILALVSCYNTEHNCKDFKTGKFKFETEVNGEKKTTYFERKDDIEIETFEGKTDTATIRWVSDCEYVLQKKHPKNMAEEKAISMKILTTSKDSYTFEFGLVGSEEKQRGTVYKVD</sequence>
<name>A0A521AUH3_9FLAO</name>
<organism evidence="1 2">
    <name type="scientific">Flavobacterium nitrogenifigens</name>
    <dbReference type="NCBI Taxonomy" id="1617283"/>
    <lineage>
        <taxon>Bacteria</taxon>
        <taxon>Pseudomonadati</taxon>
        <taxon>Bacteroidota</taxon>
        <taxon>Flavobacteriia</taxon>
        <taxon>Flavobacteriales</taxon>
        <taxon>Flavobacteriaceae</taxon>
        <taxon>Flavobacterium</taxon>
    </lineage>
</organism>
<dbReference type="AlphaFoldDB" id="A0A521AUH3"/>
<keyword evidence="2" id="KW-1185">Reference proteome</keyword>
<evidence type="ECO:0000313" key="1">
    <source>
        <dbReference type="EMBL" id="SMO38459.1"/>
    </source>
</evidence>